<sequence length="280" mass="30775">MPEIDRRRMMLTAGIGVLAAALPLPNAQAYPRRPGSPEAPPPAAPSGQAGSYIFQDEFDGPAGSAPDGSKWAVAKARETIKDPTYWELPEHIGQYRDDRKNVFLDGNSNLVLRAAKDGPTYFSGKVQSLWRGGVGHTWEARIKLNCLTAGAWPAYWLGNDDQGEIDVMEWYGNGNWPSATTVHAKANGGEWKTHNIPVDSGWHTWRTQWDAAGIRFWKDYTDGAQPYFDVPASSLPDWPFNNPGYTVFPVFNLAVAGSGGGDPGPGTYPADMLIDWIRVW</sequence>
<dbReference type="Gene3D" id="2.60.120.200">
    <property type="match status" value="1"/>
</dbReference>
<dbReference type="STRING" id="767916.AWB91_08310"/>
<accession>A0A1X2A991</accession>
<evidence type="ECO:0000259" key="3">
    <source>
        <dbReference type="PROSITE" id="PS51762"/>
    </source>
</evidence>
<feature type="domain" description="GH16" evidence="3">
    <location>
        <begin position="34"/>
        <end position="280"/>
    </location>
</feature>
<organism evidence="4 5">
    <name type="scientific">Mycobacterium paraense</name>
    <dbReference type="NCBI Taxonomy" id="767916"/>
    <lineage>
        <taxon>Bacteria</taxon>
        <taxon>Bacillati</taxon>
        <taxon>Actinomycetota</taxon>
        <taxon>Actinomycetes</taxon>
        <taxon>Mycobacteriales</taxon>
        <taxon>Mycobacteriaceae</taxon>
        <taxon>Mycobacterium</taxon>
        <taxon>Mycobacterium simiae complex</taxon>
    </lineage>
</organism>
<dbReference type="AlphaFoldDB" id="A0A1X2A991"/>
<evidence type="ECO:0000256" key="2">
    <source>
        <dbReference type="SAM" id="MobiDB-lite"/>
    </source>
</evidence>
<dbReference type="PANTHER" id="PTHR10963:SF55">
    <property type="entry name" value="GLYCOSIDE HYDROLASE FAMILY 16 PROTEIN"/>
    <property type="match status" value="1"/>
</dbReference>
<evidence type="ECO:0000313" key="4">
    <source>
        <dbReference type="EMBL" id="ORW45522.1"/>
    </source>
</evidence>
<dbReference type="InterPro" id="IPR013320">
    <property type="entry name" value="ConA-like_dom_sf"/>
</dbReference>
<evidence type="ECO:0000256" key="1">
    <source>
        <dbReference type="ARBA" id="ARBA00006865"/>
    </source>
</evidence>
<protein>
    <submittedName>
        <fullName evidence="4">1,3-beta-glucanase</fullName>
    </submittedName>
</protein>
<comment type="caution">
    <text evidence="4">The sequence shown here is derived from an EMBL/GenBank/DDBJ whole genome shotgun (WGS) entry which is preliminary data.</text>
</comment>
<feature type="region of interest" description="Disordered" evidence="2">
    <location>
        <begin position="28"/>
        <end position="70"/>
    </location>
</feature>
<gene>
    <name evidence="4" type="ORF">AWB90_15085</name>
</gene>
<dbReference type="GO" id="GO:0005975">
    <property type="term" value="P:carbohydrate metabolic process"/>
    <property type="evidence" value="ECO:0007669"/>
    <property type="project" value="InterPro"/>
</dbReference>
<comment type="similarity">
    <text evidence="1">Belongs to the glycosyl hydrolase 16 family.</text>
</comment>
<reference evidence="4 5" key="1">
    <citation type="journal article" date="2015" name="Emerg. Microbes Infect.">
        <title>Characterization of 17 strains belonging to the Mycobacterium simiae complex and description of Mycobacterium paraense sp. nov.</title>
        <authorList>
            <person name="Fusco da Costa A.R."/>
            <person name="Fedrizzi T."/>
            <person name="Lopes M.L."/>
            <person name="Pecorari M."/>
            <person name="Oliveira da Costa W.L."/>
            <person name="Giacobazzi E."/>
            <person name="da Costa Bahia J.R."/>
            <person name="De Sanctis V."/>
            <person name="Batista Lima K.V."/>
            <person name="Bertorelli R."/>
            <person name="Grottola A."/>
            <person name="Fabio A."/>
            <person name="Mariottini A."/>
            <person name="Ferretti P."/>
            <person name="Di Leva F."/>
            <person name="Fregni Serpini G."/>
            <person name="Tagliazucchi S."/>
            <person name="Rumpianesi F."/>
            <person name="Jousson O."/>
            <person name="Segata N."/>
            <person name="Tortoli E."/>
        </authorList>
    </citation>
    <scope>NUCLEOTIDE SEQUENCE [LARGE SCALE GENOMIC DNA]</scope>
    <source>
        <strain evidence="4 5">IEC33</strain>
    </source>
</reference>
<evidence type="ECO:0000313" key="5">
    <source>
        <dbReference type="Proteomes" id="UP000193285"/>
    </source>
</evidence>
<dbReference type="InterPro" id="IPR050546">
    <property type="entry name" value="Glycosyl_Hydrlase_16"/>
</dbReference>
<dbReference type="InterPro" id="IPR000757">
    <property type="entry name" value="Beta-glucanase-like"/>
</dbReference>
<dbReference type="PROSITE" id="PS51762">
    <property type="entry name" value="GH16_2"/>
    <property type="match status" value="1"/>
</dbReference>
<dbReference type="PANTHER" id="PTHR10963">
    <property type="entry name" value="GLYCOSYL HYDROLASE-RELATED"/>
    <property type="match status" value="1"/>
</dbReference>
<dbReference type="EMBL" id="LQPN01000050">
    <property type="protein sequence ID" value="ORW45522.1"/>
    <property type="molecule type" value="Genomic_DNA"/>
</dbReference>
<dbReference type="InterPro" id="IPR006311">
    <property type="entry name" value="TAT_signal"/>
</dbReference>
<dbReference type="Proteomes" id="UP000193285">
    <property type="component" value="Unassembled WGS sequence"/>
</dbReference>
<dbReference type="SUPFAM" id="SSF49899">
    <property type="entry name" value="Concanavalin A-like lectins/glucanases"/>
    <property type="match status" value="1"/>
</dbReference>
<proteinExistence type="inferred from homology"/>
<name>A0A1X2A991_9MYCO</name>
<dbReference type="CDD" id="cd08023">
    <property type="entry name" value="GH16_laminarinase_like"/>
    <property type="match status" value="1"/>
</dbReference>
<dbReference type="PROSITE" id="PS51318">
    <property type="entry name" value="TAT"/>
    <property type="match status" value="1"/>
</dbReference>
<dbReference type="OrthoDB" id="9809583at2"/>
<dbReference type="GO" id="GO:0004553">
    <property type="term" value="F:hydrolase activity, hydrolyzing O-glycosyl compounds"/>
    <property type="evidence" value="ECO:0007669"/>
    <property type="project" value="InterPro"/>
</dbReference>
<dbReference type="RefSeq" id="WP_085245175.1">
    <property type="nucleotide sequence ID" value="NZ_LQPN01000050.1"/>
</dbReference>